<reference evidence="3 5" key="2">
    <citation type="submission" date="2018-06" db="EMBL/GenBank/DDBJ databases">
        <authorList>
            <consortium name="Pathogen Informatics"/>
            <person name="Doyle S."/>
        </authorList>
    </citation>
    <scope>NUCLEOTIDE SEQUENCE [LARGE SCALE GENOMIC DNA]</scope>
    <source>
        <strain evidence="3 5">NCTC11991</strain>
    </source>
</reference>
<accession>A0A378LCA1</accession>
<dbReference type="Gene3D" id="3.40.50.300">
    <property type="entry name" value="P-loop containing nucleotide triphosphate hydrolases"/>
    <property type="match status" value="1"/>
</dbReference>
<dbReference type="Proteomes" id="UP000054820">
    <property type="component" value="Unassembled WGS sequence"/>
</dbReference>
<keyword evidence="4" id="KW-1185">Reference proteome</keyword>
<dbReference type="InterPro" id="IPR001806">
    <property type="entry name" value="Small_GTPase"/>
</dbReference>
<evidence type="ECO:0000313" key="5">
    <source>
        <dbReference type="Proteomes" id="UP000255110"/>
    </source>
</evidence>
<evidence type="ECO:0000313" key="4">
    <source>
        <dbReference type="Proteomes" id="UP000054820"/>
    </source>
</evidence>
<protein>
    <submittedName>
        <fullName evidence="3">Uncharacterized protein</fullName>
    </submittedName>
</protein>
<dbReference type="GO" id="GO:0003924">
    <property type="term" value="F:GTPase activity"/>
    <property type="evidence" value="ECO:0007669"/>
    <property type="project" value="InterPro"/>
</dbReference>
<keyword evidence="1" id="KW-0175">Coiled coil</keyword>
<organism evidence="3 5">
    <name type="scientific">Legionella steigerwaltii</name>
    <dbReference type="NCBI Taxonomy" id="460"/>
    <lineage>
        <taxon>Bacteria</taxon>
        <taxon>Pseudomonadati</taxon>
        <taxon>Pseudomonadota</taxon>
        <taxon>Gammaproteobacteria</taxon>
        <taxon>Legionellales</taxon>
        <taxon>Legionellaceae</taxon>
        <taxon>Legionella</taxon>
    </lineage>
</organism>
<sequence length="357" mass="40633">MTLQNFKKNNSRPIKVSLLGSSGSGKTQLRSVLEGKKYNPHSSPSMGMEISRFKSEFDFEVLTLPGNRRYIFNGFLQGVIPNTVKNSDVNIICIDPSERDSFKEAWYYAREIRKVDIKAPIIIALTQLDKELPWKVSDEEIQWLKSYYGITDDTIGTSAAQGEEGIKELRAIARNLKKKISGEKAELETTLTLSDALSKIEDFYQLAQTGLIELIQQNNEYLKKHKPLAKLPPKLQEPFDAVKELVDQLQKAKDIPKNWGQVSETTKKNTLLAAYQLAVAYFVEKVNKNVLKVSPPQHIMNVVLRLLRAPFIGFRMYNDDELKELHRFEQQTSLKEELQKMKADADNEVFPLAANGP</sequence>
<dbReference type="GO" id="GO:0005525">
    <property type="term" value="F:GTP binding"/>
    <property type="evidence" value="ECO:0007669"/>
    <property type="project" value="InterPro"/>
</dbReference>
<evidence type="ECO:0000256" key="1">
    <source>
        <dbReference type="SAM" id="Coils"/>
    </source>
</evidence>
<feature type="coiled-coil region" evidence="1">
    <location>
        <begin position="159"/>
        <end position="186"/>
    </location>
</feature>
<gene>
    <name evidence="2" type="ORF">Lstg_0019</name>
    <name evidence="3" type="ORF">NCTC11991_02130</name>
</gene>
<proteinExistence type="predicted"/>
<dbReference type="RefSeq" id="WP_058475632.1">
    <property type="nucleotide sequence ID" value="NZ_CAAAIO010000002.1"/>
</dbReference>
<dbReference type="STRING" id="460.Lstg_0019"/>
<dbReference type="AlphaFoldDB" id="A0A378LCA1"/>
<dbReference type="EMBL" id="UGOY01000001">
    <property type="protein sequence ID" value="STY23522.1"/>
    <property type="molecule type" value="Genomic_DNA"/>
</dbReference>
<evidence type="ECO:0000313" key="3">
    <source>
        <dbReference type="EMBL" id="STY23522.1"/>
    </source>
</evidence>
<dbReference type="EMBL" id="LNYZ01000001">
    <property type="protein sequence ID" value="KTD80792.1"/>
    <property type="molecule type" value="Genomic_DNA"/>
</dbReference>
<dbReference type="OrthoDB" id="5653519at2"/>
<dbReference type="Proteomes" id="UP000255110">
    <property type="component" value="Unassembled WGS sequence"/>
</dbReference>
<dbReference type="Pfam" id="PF00071">
    <property type="entry name" value="Ras"/>
    <property type="match status" value="1"/>
</dbReference>
<name>A0A378LCA1_9GAMM</name>
<dbReference type="InterPro" id="IPR027417">
    <property type="entry name" value="P-loop_NTPase"/>
</dbReference>
<dbReference type="SUPFAM" id="SSF52540">
    <property type="entry name" value="P-loop containing nucleoside triphosphate hydrolases"/>
    <property type="match status" value="1"/>
</dbReference>
<evidence type="ECO:0000313" key="2">
    <source>
        <dbReference type="EMBL" id="KTD80792.1"/>
    </source>
</evidence>
<reference evidence="2 4" key="1">
    <citation type="submission" date="2015-11" db="EMBL/GenBank/DDBJ databases">
        <title>Genomic analysis of 38 Legionella species identifies large and diverse effector repertoires.</title>
        <authorList>
            <person name="Burstein D."/>
            <person name="Amaro F."/>
            <person name="Zusman T."/>
            <person name="Lifshitz Z."/>
            <person name="Cohen O."/>
            <person name="Gilbert J.A."/>
            <person name="Pupko T."/>
            <person name="Shuman H.A."/>
            <person name="Segal G."/>
        </authorList>
    </citation>
    <scope>NUCLEOTIDE SEQUENCE [LARGE SCALE GENOMIC DNA]</scope>
    <source>
        <strain evidence="2 4">SC-18-C9</strain>
    </source>
</reference>